<feature type="compositionally biased region" description="Polar residues" evidence="1">
    <location>
        <begin position="448"/>
        <end position="463"/>
    </location>
</feature>
<name>A0A9J5XZC7_SOLCO</name>
<evidence type="ECO:0000313" key="2">
    <source>
        <dbReference type="EMBL" id="KAG5592975.1"/>
    </source>
</evidence>
<feature type="region of interest" description="Disordered" evidence="1">
    <location>
        <begin position="384"/>
        <end position="419"/>
    </location>
</feature>
<sequence length="499" mass="55189">MENLKSVVGDAKISPNCFMSKFKRLKIAAVRSFPESFTRFDNVAVGEKLVYGEPVVVCERNTDSTLGYEISWDKKDGEQIVQIGSVDECGSTEHIDMMKVVDTLKRNFQVGDGDCVDMVNELKTRECDRIKPKRRMVSSLHDFPKDLKSYGVVDKNYQEHCTGKSGDVETNDECHEHLKVDFMSQGGLVDPVVGAFSSGEEFEKQEPVVTVKLVAVLQSDVDLEFHDEIIKDKNEAFGKFECGEHDNNSFPMVENVPIVENALEDAENPHLLNKLCSLVYPCRFPKRHKVSAVHDFPDAFKILKAHNKASEKTLKHREANKLAGANETTCDSQDDVEHIETEIESQESSAPNEKGLSHSLRTLLTPKEDTLNFGANTVHKLTSVGHDGTGADKQELSNCGANSTPLSTQSSSEVTNSNKQIGGKKIGVKCENKTIVEDSMATPRCPSMPTQHYRSDSKTNQSKGKGKVLKRKQNKGSAPRTVILALMAPTRVKATATNV</sequence>
<dbReference type="EMBL" id="JACXVP010000008">
    <property type="protein sequence ID" value="KAG5592975.1"/>
    <property type="molecule type" value="Genomic_DNA"/>
</dbReference>
<evidence type="ECO:0000313" key="3">
    <source>
        <dbReference type="Proteomes" id="UP000824120"/>
    </source>
</evidence>
<evidence type="ECO:0000256" key="1">
    <source>
        <dbReference type="SAM" id="MobiDB-lite"/>
    </source>
</evidence>
<dbReference type="Proteomes" id="UP000824120">
    <property type="component" value="Chromosome 8"/>
</dbReference>
<accession>A0A9J5XZC7</accession>
<feature type="region of interest" description="Disordered" evidence="1">
    <location>
        <begin position="439"/>
        <end position="480"/>
    </location>
</feature>
<reference evidence="2 3" key="1">
    <citation type="submission" date="2020-09" db="EMBL/GenBank/DDBJ databases">
        <title>De no assembly of potato wild relative species, Solanum commersonii.</title>
        <authorList>
            <person name="Cho K."/>
        </authorList>
    </citation>
    <scope>NUCLEOTIDE SEQUENCE [LARGE SCALE GENOMIC DNA]</scope>
    <source>
        <strain evidence="2">LZ3.2</strain>
        <tissue evidence="2">Leaf</tissue>
    </source>
</reference>
<gene>
    <name evidence="2" type="ORF">H5410_043489</name>
</gene>
<feature type="region of interest" description="Disordered" evidence="1">
    <location>
        <begin position="320"/>
        <end position="356"/>
    </location>
</feature>
<keyword evidence="3" id="KW-1185">Reference proteome</keyword>
<dbReference type="OrthoDB" id="1263412at2759"/>
<feature type="compositionally biased region" description="Basic residues" evidence="1">
    <location>
        <begin position="464"/>
        <end position="474"/>
    </location>
</feature>
<organism evidence="2 3">
    <name type="scientific">Solanum commersonii</name>
    <name type="common">Commerson's wild potato</name>
    <name type="synonym">Commerson's nightshade</name>
    <dbReference type="NCBI Taxonomy" id="4109"/>
    <lineage>
        <taxon>Eukaryota</taxon>
        <taxon>Viridiplantae</taxon>
        <taxon>Streptophyta</taxon>
        <taxon>Embryophyta</taxon>
        <taxon>Tracheophyta</taxon>
        <taxon>Spermatophyta</taxon>
        <taxon>Magnoliopsida</taxon>
        <taxon>eudicotyledons</taxon>
        <taxon>Gunneridae</taxon>
        <taxon>Pentapetalae</taxon>
        <taxon>asterids</taxon>
        <taxon>lamiids</taxon>
        <taxon>Solanales</taxon>
        <taxon>Solanaceae</taxon>
        <taxon>Solanoideae</taxon>
        <taxon>Solaneae</taxon>
        <taxon>Solanum</taxon>
    </lineage>
</organism>
<proteinExistence type="predicted"/>
<feature type="compositionally biased region" description="Polar residues" evidence="1">
    <location>
        <begin position="396"/>
        <end position="419"/>
    </location>
</feature>
<comment type="caution">
    <text evidence="2">The sequence shown here is derived from an EMBL/GenBank/DDBJ whole genome shotgun (WGS) entry which is preliminary data.</text>
</comment>
<dbReference type="AlphaFoldDB" id="A0A9J5XZC7"/>
<protein>
    <submittedName>
        <fullName evidence="2">Uncharacterized protein</fullName>
    </submittedName>
</protein>